<keyword evidence="6 9" id="KW-0720">Serine protease</keyword>
<dbReference type="NCBIfam" id="TIGR00763">
    <property type="entry name" value="lon"/>
    <property type="match status" value="1"/>
</dbReference>
<dbReference type="Gene3D" id="1.20.58.1480">
    <property type="match status" value="1"/>
</dbReference>
<feature type="domain" description="Lon proteolytic" evidence="15">
    <location>
        <begin position="593"/>
        <end position="774"/>
    </location>
</feature>
<dbReference type="FunFam" id="1.20.5.5270:FF:000002">
    <property type="entry name" value="Lon protease homolog"/>
    <property type="match status" value="1"/>
</dbReference>
<evidence type="ECO:0000313" key="20">
    <source>
        <dbReference type="Proteomes" id="UP000318661"/>
    </source>
</evidence>
<dbReference type="InterPro" id="IPR004815">
    <property type="entry name" value="Lon_bac/euk-typ"/>
</dbReference>
<feature type="domain" description="Lon N-terminal" evidence="16">
    <location>
        <begin position="13"/>
        <end position="205"/>
    </location>
</feature>
<evidence type="ECO:0000313" key="18">
    <source>
        <dbReference type="EMBL" id="TMJ13174.1"/>
    </source>
</evidence>
<comment type="subunit">
    <text evidence="9 10">Homohexamer. Organized in a ring with a central cavity.</text>
</comment>
<dbReference type="InterPro" id="IPR003111">
    <property type="entry name" value="Lon_prtase_N"/>
</dbReference>
<dbReference type="InterPro" id="IPR003959">
    <property type="entry name" value="ATPase_AAA_core"/>
</dbReference>
<evidence type="ECO:0000256" key="4">
    <source>
        <dbReference type="ARBA" id="ARBA00022741"/>
    </source>
</evidence>
<dbReference type="GO" id="GO:0004176">
    <property type="term" value="F:ATP-dependent peptidase activity"/>
    <property type="evidence" value="ECO:0007669"/>
    <property type="project" value="UniProtKB-UniRule"/>
</dbReference>
<proteinExistence type="evidence at transcript level"/>
<evidence type="ECO:0000256" key="2">
    <source>
        <dbReference type="ARBA" id="ARBA00022490"/>
    </source>
</evidence>
<keyword evidence="4 9" id="KW-0547">Nucleotide-binding</keyword>
<reference evidence="19 20" key="1">
    <citation type="journal article" date="2019" name="Nat. Microbiol.">
        <title>Mediterranean grassland soil C-N compound turnover is dependent on rainfall and depth, and is mediated by genomically divergent microorganisms.</title>
        <authorList>
            <person name="Diamond S."/>
            <person name="Andeer P.F."/>
            <person name="Li Z."/>
            <person name="Crits-Christoph A."/>
            <person name="Burstein D."/>
            <person name="Anantharaman K."/>
            <person name="Lane K.R."/>
            <person name="Thomas B.C."/>
            <person name="Pan C."/>
            <person name="Northen T.R."/>
            <person name="Banfield J.F."/>
        </authorList>
    </citation>
    <scope>NUCLEOTIDE SEQUENCE [LARGE SCALE GENOMIC DNA]</scope>
    <source>
        <strain evidence="18">NP_1</strain>
        <strain evidence="17">NP_2</strain>
    </source>
</reference>
<accession>A0A537LYV2</accession>
<dbReference type="FunFam" id="3.40.50.300:FF:000382">
    <property type="entry name" value="Lon protease homolog 2, peroxisomal"/>
    <property type="match status" value="1"/>
</dbReference>
<protein>
    <recommendedName>
        <fullName evidence="9 10">Lon protease</fullName>
        <ecNumber evidence="9 10">3.4.21.53</ecNumber>
    </recommendedName>
    <alternativeName>
        <fullName evidence="9">ATP-dependent protease La</fullName>
    </alternativeName>
</protein>
<dbReference type="Gene3D" id="1.20.5.5270">
    <property type="match status" value="1"/>
</dbReference>
<dbReference type="Pfam" id="PF05362">
    <property type="entry name" value="Lon_C"/>
    <property type="match status" value="1"/>
</dbReference>
<dbReference type="GO" id="GO:0005737">
    <property type="term" value="C:cytoplasm"/>
    <property type="evidence" value="ECO:0007669"/>
    <property type="project" value="UniProtKB-SubCell"/>
</dbReference>
<evidence type="ECO:0000259" key="16">
    <source>
        <dbReference type="PROSITE" id="PS51787"/>
    </source>
</evidence>
<dbReference type="GO" id="GO:0006515">
    <property type="term" value="P:protein quality control for misfolded or incompletely synthesized proteins"/>
    <property type="evidence" value="ECO:0007669"/>
    <property type="project" value="UniProtKB-UniRule"/>
</dbReference>
<dbReference type="Pfam" id="PF00004">
    <property type="entry name" value="AAA"/>
    <property type="match status" value="1"/>
</dbReference>
<comment type="catalytic activity">
    <reaction evidence="9 10 13">
        <text>Hydrolysis of proteins in presence of ATP.</text>
        <dbReference type="EC" id="3.4.21.53"/>
    </reaction>
</comment>
<comment type="subcellular location">
    <subcellularLocation>
        <location evidence="1 9 10">Cytoplasm</location>
    </subcellularLocation>
</comment>
<dbReference type="PIRSF" id="PIRSF001174">
    <property type="entry name" value="Lon_proteas"/>
    <property type="match status" value="1"/>
</dbReference>
<dbReference type="PROSITE" id="PS01046">
    <property type="entry name" value="LON_SER"/>
    <property type="match status" value="1"/>
</dbReference>
<evidence type="ECO:0000256" key="10">
    <source>
        <dbReference type="PIRNR" id="PIRNR001174"/>
    </source>
</evidence>
<dbReference type="EC" id="3.4.21.53" evidence="9 10"/>
<organism evidence="18 19">
    <name type="scientific">Candidatus Segetimicrobium genomatis</name>
    <dbReference type="NCBI Taxonomy" id="2569760"/>
    <lineage>
        <taxon>Bacteria</taxon>
        <taxon>Bacillati</taxon>
        <taxon>Candidatus Sysuimicrobiota</taxon>
        <taxon>Candidatus Sysuimicrobiia</taxon>
        <taxon>Candidatus Sysuimicrobiales</taxon>
        <taxon>Candidatus Segetimicrobiaceae</taxon>
        <taxon>Candidatus Segetimicrobium</taxon>
    </lineage>
</organism>
<dbReference type="SMART" id="SM00382">
    <property type="entry name" value="AAA"/>
    <property type="match status" value="1"/>
</dbReference>
<evidence type="ECO:0000256" key="8">
    <source>
        <dbReference type="ARBA" id="ARBA00023016"/>
    </source>
</evidence>
<dbReference type="Gene3D" id="2.30.130.40">
    <property type="entry name" value="LON domain-like"/>
    <property type="match status" value="1"/>
</dbReference>
<dbReference type="AlphaFoldDB" id="A0A537LYV2"/>
<dbReference type="SMART" id="SM00464">
    <property type="entry name" value="LON"/>
    <property type="match status" value="1"/>
</dbReference>
<dbReference type="InterPro" id="IPR054594">
    <property type="entry name" value="Lon_lid"/>
</dbReference>
<dbReference type="GO" id="GO:0034605">
    <property type="term" value="P:cellular response to heat"/>
    <property type="evidence" value="ECO:0007669"/>
    <property type="project" value="UniProtKB-UniRule"/>
</dbReference>
<dbReference type="InterPro" id="IPR027543">
    <property type="entry name" value="Lon_bac"/>
</dbReference>
<gene>
    <name evidence="9 18" type="primary">lon</name>
    <name evidence="18" type="ORF">E6G98_00945</name>
    <name evidence="17" type="ORF">E6G99_07205</name>
</gene>
<evidence type="ECO:0000256" key="9">
    <source>
        <dbReference type="HAMAP-Rule" id="MF_01973"/>
    </source>
</evidence>
<evidence type="ECO:0000256" key="7">
    <source>
        <dbReference type="ARBA" id="ARBA00022840"/>
    </source>
</evidence>
<dbReference type="NCBIfam" id="NF008053">
    <property type="entry name" value="PRK10787.1"/>
    <property type="match status" value="1"/>
</dbReference>
<comment type="similarity">
    <text evidence="9 10 13 14">Belongs to the peptidase S16 family.</text>
</comment>
<name>A0A537LYV2_9BACT</name>
<dbReference type="Gene3D" id="3.30.230.10">
    <property type="match status" value="1"/>
</dbReference>
<keyword evidence="3 9" id="KW-0645">Protease</keyword>
<dbReference type="InterPro" id="IPR027065">
    <property type="entry name" value="Lon_Prtase"/>
</dbReference>
<sequence length="805" mass="89445">MTERTEIPNKNVLPLLPLKGTVIMPHQVAPLGVGRPKSLRALETALAGDRMILLAAQKQDDQENPTPADIYPVGTICKILQVGKQPDGVLQVIVEGVVRADLLGVEQIEPYFEMRVAPRPDSVEKNLETEALMRGVVSQFERFARFSRSVAPEQYAAAMQADEPGKLADLVSQHLPLKLEERQQLLELAPKDRLELLSQVLTREVNILELERKIQNRVRKQMEKSQREYFLKEQMKAIQQELGESDERQSEVAEYKKKIEAANLPEHVKEKALEELSRLEKMPPMVAEAVVVRTYLDWLLAVPWAVRTEDRLDITEARRILDEDHYGLDKAKDRVIEYLAVRKLSPTSKGPILCFIGPPGTGKTSLGRSIARALGRKFVRVSLGGVRDEAEIRGHRRTYVGALPGRIVQGLKTAGSKNPVFMLDEIDKLGVDWRGDPSSALLEALDPEQNHSFSDHYLEIPLDLSEVMFICTGNILDTIPPALRDRLEVIRFPGYIEEEKLKIATQFLIAKQRKENGLTADQVAMTGEALRHITREYTREAGVRNLEREIASVFRKVATEIATGRATAVKVTAALLHRFLGPPRFRYGLAEQVDEVGTATGLIYSEMGGDVISVEATLMRGEGKLALTGQLGDVLKESGQAAVSYIRSRARRLGIDEEWYQKYDVHIHIPAGAVPKDGPSAGITLATALASAVTGRPVHKDVAMTGEITLRGKVLPIGGVKEKVLAAHRAGIKTVILPKENEKDLEEIPQHVRKKLRFVLVEHMDQVLAEALLAAPVAAKERILPPPVVEPAVRPPQQPTQQMLS</sequence>
<dbReference type="Pfam" id="PF22667">
    <property type="entry name" value="Lon_lid"/>
    <property type="match status" value="1"/>
</dbReference>
<dbReference type="EMBL" id="VBAJ01000186">
    <property type="protein sequence ID" value="TMJ07300.1"/>
    <property type="molecule type" value="Genomic_DNA"/>
</dbReference>
<evidence type="ECO:0000256" key="3">
    <source>
        <dbReference type="ARBA" id="ARBA00022670"/>
    </source>
</evidence>
<dbReference type="Gene3D" id="3.40.50.300">
    <property type="entry name" value="P-loop containing nucleotide triphosphate hydrolases"/>
    <property type="match status" value="1"/>
</dbReference>
<evidence type="ECO:0000256" key="5">
    <source>
        <dbReference type="ARBA" id="ARBA00022801"/>
    </source>
</evidence>
<dbReference type="GO" id="GO:0043565">
    <property type="term" value="F:sequence-specific DNA binding"/>
    <property type="evidence" value="ECO:0007669"/>
    <property type="project" value="UniProtKB-UniRule"/>
</dbReference>
<dbReference type="CDD" id="cd19500">
    <property type="entry name" value="RecA-like_Lon"/>
    <property type="match status" value="1"/>
</dbReference>
<evidence type="ECO:0000256" key="11">
    <source>
        <dbReference type="PIRSR" id="PIRSR001174-1"/>
    </source>
</evidence>
<dbReference type="SUPFAM" id="SSF54211">
    <property type="entry name" value="Ribosomal protein S5 domain 2-like"/>
    <property type="match status" value="1"/>
</dbReference>
<dbReference type="PROSITE" id="PS51786">
    <property type="entry name" value="LON_PROTEOLYTIC"/>
    <property type="match status" value="1"/>
</dbReference>
<dbReference type="PANTHER" id="PTHR10046">
    <property type="entry name" value="ATP DEPENDENT LON PROTEASE FAMILY MEMBER"/>
    <property type="match status" value="1"/>
</dbReference>
<evidence type="ECO:0000259" key="15">
    <source>
        <dbReference type="PROSITE" id="PS51786"/>
    </source>
</evidence>
<evidence type="ECO:0000256" key="1">
    <source>
        <dbReference type="ARBA" id="ARBA00004496"/>
    </source>
</evidence>
<evidence type="ECO:0000256" key="12">
    <source>
        <dbReference type="PIRSR" id="PIRSR001174-2"/>
    </source>
</evidence>
<dbReference type="Gene3D" id="1.10.8.60">
    <property type="match status" value="1"/>
</dbReference>
<dbReference type="Pfam" id="PF02190">
    <property type="entry name" value="LON_substr_bdg"/>
    <property type="match status" value="1"/>
</dbReference>
<keyword evidence="8 9" id="KW-0346">Stress response</keyword>
<dbReference type="InterPro" id="IPR008268">
    <property type="entry name" value="Peptidase_S16_AS"/>
</dbReference>
<keyword evidence="7 9" id="KW-0067">ATP-binding</keyword>
<dbReference type="InterPro" id="IPR046336">
    <property type="entry name" value="Lon_prtase_N_sf"/>
</dbReference>
<dbReference type="SUPFAM" id="SSF52540">
    <property type="entry name" value="P-loop containing nucleoside triphosphate hydrolases"/>
    <property type="match status" value="1"/>
</dbReference>
<evidence type="ECO:0000313" key="17">
    <source>
        <dbReference type="EMBL" id="TMJ07300.1"/>
    </source>
</evidence>
<dbReference type="InterPro" id="IPR027417">
    <property type="entry name" value="P-loop_NTPase"/>
</dbReference>
<comment type="function">
    <text evidence="9">ATP-dependent serine protease that mediates the selective degradation of mutant and abnormal proteins as well as certain short-lived regulatory proteins. Required for cellular homeostasis and for survival from DNA damage and developmental changes induced by stress. Degrades polypeptides processively to yield small peptide fragments that are 5 to 10 amino acids long. Binds to DNA in a double-stranded, site-specific manner.</text>
</comment>
<dbReference type="HAMAP" id="MF_01973">
    <property type="entry name" value="lon_bact"/>
    <property type="match status" value="1"/>
</dbReference>
<evidence type="ECO:0000256" key="14">
    <source>
        <dbReference type="RuleBase" id="RU000591"/>
    </source>
</evidence>
<evidence type="ECO:0000313" key="19">
    <source>
        <dbReference type="Proteomes" id="UP000315217"/>
    </source>
</evidence>
<dbReference type="PRINTS" id="PR00830">
    <property type="entry name" value="ENDOLAPTASE"/>
</dbReference>
<keyword evidence="2 9" id="KW-0963">Cytoplasm</keyword>
<dbReference type="PROSITE" id="PS51787">
    <property type="entry name" value="LON_N"/>
    <property type="match status" value="1"/>
</dbReference>
<dbReference type="Proteomes" id="UP000318661">
    <property type="component" value="Unassembled WGS sequence"/>
</dbReference>
<dbReference type="InterPro" id="IPR003593">
    <property type="entry name" value="AAA+_ATPase"/>
</dbReference>
<dbReference type="GO" id="GO:0005524">
    <property type="term" value="F:ATP binding"/>
    <property type="evidence" value="ECO:0007669"/>
    <property type="project" value="UniProtKB-UniRule"/>
</dbReference>
<evidence type="ECO:0000256" key="13">
    <source>
        <dbReference type="PROSITE-ProRule" id="PRU01122"/>
    </source>
</evidence>
<dbReference type="EMBL" id="VBAI01000010">
    <property type="protein sequence ID" value="TMJ13174.1"/>
    <property type="molecule type" value="Genomic_DNA"/>
</dbReference>
<dbReference type="GO" id="GO:0016887">
    <property type="term" value="F:ATP hydrolysis activity"/>
    <property type="evidence" value="ECO:0007669"/>
    <property type="project" value="UniProtKB-UniRule"/>
</dbReference>
<keyword evidence="5 9" id="KW-0378">Hydrolase</keyword>
<feature type="active site" evidence="9 11">
    <location>
        <position position="680"/>
    </location>
</feature>
<feature type="binding site" evidence="9 12">
    <location>
        <begin position="357"/>
        <end position="364"/>
    </location>
    <ligand>
        <name>ATP</name>
        <dbReference type="ChEBI" id="CHEBI:30616"/>
    </ligand>
</feature>
<dbReference type="Proteomes" id="UP000315217">
    <property type="component" value="Unassembled WGS sequence"/>
</dbReference>
<comment type="caution">
    <text evidence="18">The sequence shown here is derived from an EMBL/GenBank/DDBJ whole genome shotgun (WGS) entry which is preliminary data.</text>
</comment>
<feature type="active site" evidence="9 11">
    <location>
        <position position="723"/>
    </location>
</feature>
<dbReference type="SUPFAM" id="SSF88697">
    <property type="entry name" value="PUA domain-like"/>
    <property type="match status" value="1"/>
</dbReference>
<dbReference type="InterPro" id="IPR008269">
    <property type="entry name" value="Lon_proteolytic"/>
</dbReference>
<comment type="induction">
    <text evidence="9">By heat shock.</text>
</comment>
<dbReference type="InterPro" id="IPR014721">
    <property type="entry name" value="Ribsml_uS5_D2-typ_fold_subgr"/>
</dbReference>
<evidence type="ECO:0000256" key="6">
    <source>
        <dbReference type="ARBA" id="ARBA00022825"/>
    </source>
</evidence>
<dbReference type="GO" id="GO:0004252">
    <property type="term" value="F:serine-type endopeptidase activity"/>
    <property type="evidence" value="ECO:0007669"/>
    <property type="project" value="UniProtKB-UniRule"/>
</dbReference>
<dbReference type="InterPro" id="IPR020568">
    <property type="entry name" value="Ribosomal_Su5_D2-typ_SF"/>
</dbReference>
<dbReference type="InterPro" id="IPR015947">
    <property type="entry name" value="PUA-like_sf"/>
</dbReference>